<dbReference type="SUPFAM" id="SSF51735">
    <property type="entry name" value="NAD(P)-binding Rossmann-fold domains"/>
    <property type="match status" value="1"/>
</dbReference>
<dbReference type="Pfam" id="PF19045">
    <property type="entry name" value="Ligase_CoA_2"/>
    <property type="match status" value="1"/>
</dbReference>
<dbReference type="SMART" id="SM00881">
    <property type="entry name" value="CoA_binding"/>
    <property type="match status" value="1"/>
</dbReference>
<name>A0A2G9XD02_UNCKA</name>
<sequence length="701" mass="76778">MPRDLSTFFYPTSVAVIGASRSPQKVGAITLKNIQNSKFKGRIYPVNPNAEEVNSLKCYKSIKNLPETPELAIIAIPAPLVPKILKECADKQINNVIILAAGFKETGSEGGKLENELINIASKHNINLLGPNCLGFINTIHPINATFGATVARKGNLRFISQSGAVAASIFDWCNSIELGISQFVTLGNKAVLNESDFLSHFEKEYQNTSYTPPQEGMSEESPIGMYLESISDGKEFLKTSCRLSKTRPLFILKPGKTKEAAQAMLSHTGALAGEDSVLSAVLEQAGVIQCKTIEDFFDLAKAFSWENVPNGPSIAIISNAGGPAVISADAVLSAGLALSEFNEPTKKVLTKILPRSAGILNPVDILGDALANRYRKASETVMKLNSVNALLVILTPQIMTEIEKTAEFIGELSKQYKKPIFCSFIGGKLIYEGEKVLNKYKIPSFRFPERAIYAISEMWKFKKRKLEASPLKEANYAGELNFEKAEKILRKAINEKQQSLDNISANNLIASIGIPTPPTKFIKDEKEALVFAKENGWPVALKISSPNLLHKKKVGGVATGIANEKQLLETLTKLQTHFEDKIQIQKCVQNGTELLVGVKTDAIFGKVLLFGAGGTYAELFDDKNLCLLPINNLGAKRLMEKSKIYKFLQDAKLEKLQDLIIRLGALAQEFSEISEIEINPVIATLNEVWAVDSKTLLRCG</sequence>
<keyword evidence="2 4" id="KW-0547">Nucleotide-binding</keyword>
<dbReference type="GO" id="GO:0005524">
    <property type="term" value="F:ATP binding"/>
    <property type="evidence" value="ECO:0007669"/>
    <property type="project" value="UniProtKB-UniRule"/>
</dbReference>
<dbReference type="Pfam" id="PF13380">
    <property type="entry name" value="CoA_binding_2"/>
    <property type="match status" value="1"/>
</dbReference>
<dbReference type="InterPro" id="IPR036291">
    <property type="entry name" value="NAD(P)-bd_dom_sf"/>
</dbReference>
<dbReference type="InterPro" id="IPR011761">
    <property type="entry name" value="ATP-grasp"/>
</dbReference>
<evidence type="ECO:0000256" key="3">
    <source>
        <dbReference type="ARBA" id="ARBA00022840"/>
    </source>
</evidence>
<dbReference type="GO" id="GO:0043758">
    <property type="term" value="F:acetate-CoA ligase (ADP-forming) activity"/>
    <property type="evidence" value="ECO:0007669"/>
    <property type="project" value="InterPro"/>
</dbReference>
<dbReference type="SUPFAM" id="SSF56059">
    <property type="entry name" value="Glutathione synthetase ATP-binding domain-like"/>
    <property type="match status" value="1"/>
</dbReference>
<dbReference type="Proteomes" id="UP000231388">
    <property type="component" value="Unassembled WGS sequence"/>
</dbReference>
<proteinExistence type="predicted"/>
<evidence type="ECO:0000313" key="6">
    <source>
        <dbReference type="EMBL" id="PIP04878.1"/>
    </source>
</evidence>
<dbReference type="SUPFAM" id="SSF52210">
    <property type="entry name" value="Succinyl-CoA synthetase domains"/>
    <property type="match status" value="2"/>
</dbReference>
<evidence type="ECO:0000256" key="2">
    <source>
        <dbReference type="ARBA" id="ARBA00022741"/>
    </source>
</evidence>
<protein>
    <recommendedName>
        <fullName evidence="5">ATP-grasp domain-containing protein</fullName>
    </recommendedName>
</protein>
<feature type="domain" description="ATP-grasp" evidence="5">
    <location>
        <begin position="507"/>
        <end position="543"/>
    </location>
</feature>
<dbReference type="Gene3D" id="3.30.1490.20">
    <property type="entry name" value="ATP-grasp fold, A domain"/>
    <property type="match status" value="1"/>
</dbReference>
<evidence type="ECO:0000256" key="4">
    <source>
        <dbReference type="PROSITE-ProRule" id="PRU00409"/>
    </source>
</evidence>
<dbReference type="PANTHER" id="PTHR43334:SF1">
    <property type="entry name" value="3-HYDROXYPROPIONATE--COA LIGASE [ADP-FORMING]"/>
    <property type="match status" value="1"/>
</dbReference>
<dbReference type="Gene3D" id="3.40.50.261">
    <property type="entry name" value="Succinyl-CoA synthetase domains"/>
    <property type="match status" value="2"/>
</dbReference>
<keyword evidence="3 4" id="KW-0067">ATP-binding</keyword>
<dbReference type="EMBL" id="PCQY01000001">
    <property type="protein sequence ID" value="PIP04878.1"/>
    <property type="molecule type" value="Genomic_DNA"/>
</dbReference>
<organism evidence="6 7">
    <name type="scientific">candidate division WWE3 bacterium CG23_combo_of_CG06-09_8_20_14_all_40_14</name>
    <dbReference type="NCBI Taxonomy" id="1975095"/>
    <lineage>
        <taxon>Bacteria</taxon>
        <taxon>Katanobacteria</taxon>
    </lineage>
</organism>
<dbReference type="InterPro" id="IPR016102">
    <property type="entry name" value="Succinyl-CoA_synth-like"/>
</dbReference>
<reference evidence="6 7" key="1">
    <citation type="submission" date="2017-09" db="EMBL/GenBank/DDBJ databases">
        <title>Depth-based differentiation of microbial function through sediment-hosted aquifers and enrichment of novel symbionts in the deep terrestrial subsurface.</title>
        <authorList>
            <person name="Probst A.J."/>
            <person name="Ladd B."/>
            <person name="Jarett J.K."/>
            <person name="Geller-Mcgrath D.E."/>
            <person name="Sieber C.M."/>
            <person name="Emerson J.B."/>
            <person name="Anantharaman K."/>
            <person name="Thomas B.C."/>
            <person name="Malmstrom R."/>
            <person name="Stieglmeier M."/>
            <person name="Klingl A."/>
            <person name="Woyke T."/>
            <person name="Ryan C.M."/>
            <person name="Banfield J.F."/>
        </authorList>
    </citation>
    <scope>NUCLEOTIDE SEQUENCE [LARGE SCALE GENOMIC DNA]</scope>
    <source>
        <strain evidence="6">CG23_combo_of_CG06-09_8_20_14_all_40_14</strain>
    </source>
</reference>
<evidence type="ECO:0000259" key="5">
    <source>
        <dbReference type="PROSITE" id="PS50975"/>
    </source>
</evidence>
<accession>A0A2G9XD02</accession>
<dbReference type="GO" id="GO:0046872">
    <property type="term" value="F:metal ion binding"/>
    <property type="evidence" value="ECO:0007669"/>
    <property type="project" value="InterPro"/>
</dbReference>
<gene>
    <name evidence="6" type="ORF">COX53_00030</name>
</gene>
<evidence type="ECO:0000256" key="1">
    <source>
        <dbReference type="ARBA" id="ARBA00022598"/>
    </source>
</evidence>
<dbReference type="AlphaFoldDB" id="A0A2G9XD02"/>
<dbReference type="Gene3D" id="3.30.470.20">
    <property type="entry name" value="ATP-grasp fold, B domain"/>
    <property type="match status" value="1"/>
</dbReference>
<dbReference type="PROSITE" id="PS50975">
    <property type="entry name" value="ATP_GRASP"/>
    <property type="match status" value="1"/>
</dbReference>
<dbReference type="Pfam" id="PF13549">
    <property type="entry name" value="ATP-grasp_5"/>
    <property type="match status" value="1"/>
</dbReference>
<dbReference type="Gene3D" id="3.40.50.720">
    <property type="entry name" value="NAD(P)-binding Rossmann-like Domain"/>
    <property type="match status" value="1"/>
</dbReference>
<dbReference type="InterPro" id="IPR032875">
    <property type="entry name" value="Succ_CoA_lig_flav_dom"/>
</dbReference>
<dbReference type="InterPro" id="IPR051538">
    <property type="entry name" value="Acyl-CoA_Synth/Transferase"/>
</dbReference>
<dbReference type="InterPro" id="IPR003781">
    <property type="entry name" value="CoA-bd"/>
</dbReference>
<comment type="caution">
    <text evidence="6">The sequence shown here is derived from an EMBL/GenBank/DDBJ whole genome shotgun (WGS) entry which is preliminary data.</text>
</comment>
<dbReference type="InterPro" id="IPR043938">
    <property type="entry name" value="Ligase_CoA_dom"/>
</dbReference>
<evidence type="ECO:0000313" key="7">
    <source>
        <dbReference type="Proteomes" id="UP000231388"/>
    </source>
</evidence>
<keyword evidence="1" id="KW-0436">Ligase</keyword>
<dbReference type="PANTHER" id="PTHR43334">
    <property type="entry name" value="ACETATE--COA LIGASE [ADP-FORMING]"/>
    <property type="match status" value="1"/>
</dbReference>
<dbReference type="Pfam" id="PF13607">
    <property type="entry name" value="Succ_CoA_lig"/>
    <property type="match status" value="1"/>
</dbReference>
<dbReference type="InterPro" id="IPR013815">
    <property type="entry name" value="ATP_grasp_subdomain_1"/>
</dbReference>